<dbReference type="InterPro" id="IPR001680">
    <property type="entry name" value="WD40_rpt"/>
</dbReference>
<feature type="compositionally biased region" description="Polar residues" evidence="5">
    <location>
        <begin position="882"/>
        <end position="893"/>
    </location>
</feature>
<dbReference type="EMBL" id="CAJVPS010001140">
    <property type="protein sequence ID" value="CAG8526035.1"/>
    <property type="molecule type" value="Genomic_DNA"/>
</dbReference>
<dbReference type="GO" id="GO:0035859">
    <property type="term" value="C:Seh1-associated complex"/>
    <property type="evidence" value="ECO:0007669"/>
    <property type="project" value="TreeGrafter"/>
</dbReference>
<dbReference type="PROSITE" id="PS50294">
    <property type="entry name" value="WD_REPEATS_REGION"/>
    <property type="match status" value="2"/>
</dbReference>
<dbReference type="InterPro" id="IPR015943">
    <property type="entry name" value="WD40/YVTN_repeat-like_dom_sf"/>
</dbReference>
<accession>A0A9N9ADV0</accession>
<evidence type="ECO:0000256" key="2">
    <source>
        <dbReference type="ARBA" id="ARBA00022737"/>
    </source>
</evidence>
<evidence type="ECO:0000259" key="7">
    <source>
        <dbReference type="PROSITE" id="PS51925"/>
    </source>
</evidence>
<dbReference type="InterPro" id="IPR036885">
    <property type="entry name" value="SWIB_MDM2_dom_sf"/>
</dbReference>
<protein>
    <submittedName>
        <fullName evidence="8">7900_t:CDS:1</fullName>
    </submittedName>
</protein>
<dbReference type="InterPro" id="IPR049566">
    <property type="entry name" value="WDR59_RTC1-like_RING_Znf"/>
</dbReference>
<evidence type="ECO:0000313" key="8">
    <source>
        <dbReference type="EMBL" id="CAG8526035.1"/>
    </source>
</evidence>
<dbReference type="InterPro" id="IPR019835">
    <property type="entry name" value="SWIB_domain"/>
</dbReference>
<feature type="region of interest" description="Disordered" evidence="5">
    <location>
        <begin position="1"/>
        <end position="36"/>
    </location>
</feature>
<keyword evidence="1 4" id="KW-0853">WD repeat</keyword>
<feature type="domain" description="DM2" evidence="7">
    <location>
        <begin position="216"/>
        <end position="293"/>
    </location>
</feature>
<dbReference type="SMART" id="SM00320">
    <property type="entry name" value="WD40"/>
    <property type="match status" value="5"/>
</dbReference>
<feature type="region of interest" description="Disordered" evidence="5">
    <location>
        <begin position="485"/>
        <end position="522"/>
    </location>
</feature>
<dbReference type="GO" id="GO:0034198">
    <property type="term" value="P:cellular response to amino acid starvation"/>
    <property type="evidence" value="ECO:0007669"/>
    <property type="project" value="TreeGrafter"/>
</dbReference>
<dbReference type="InterPro" id="IPR006575">
    <property type="entry name" value="RWD_dom"/>
</dbReference>
<comment type="caution">
    <text evidence="8">The sequence shown here is derived from an EMBL/GenBank/DDBJ whole genome shotgun (WGS) entry which is preliminary data.</text>
</comment>
<dbReference type="Gene3D" id="2.130.10.10">
    <property type="entry name" value="YVTN repeat-like/Quinoprotein amine dehydrogenase"/>
    <property type="match status" value="1"/>
</dbReference>
<dbReference type="GO" id="GO:1904263">
    <property type="term" value="P:positive regulation of TORC1 signaling"/>
    <property type="evidence" value="ECO:0007669"/>
    <property type="project" value="TreeGrafter"/>
</dbReference>
<dbReference type="PROSITE" id="PS51925">
    <property type="entry name" value="SWIB_MDM2"/>
    <property type="match status" value="1"/>
</dbReference>
<reference evidence="8" key="1">
    <citation type="submission" date="2021-06" db="EMBL/GenBank/DDBJ databases">
        <authorList>
            <person name="Kallberg Y."/>
            <person name="Tangrot J."/>
            <person name="Rosling A."/>
        </authorList>
    </citation>
    <scope>NUCLEOTIDE SEQUENCE</scope>
    <source>
        <strain evidence="8">FL130A</strain>
    </source>
</reference>
<organism evidence="8 9">
    <name type="scientific">Ambispora leptoticha</name>
    <dbReference type="NCBI Taxonomy" id="144679"/>
    <lineage>
        <taxon>Eukaryota</taxon>
        <taxon>Fungi</taxon>
        <taxon>Fungi incertae sedis</taxon>
        <taxon>Mucoromycota</taxon>
        <taxon>Glomeromycotina</taxon>
        <taxon>Glomeromycetes</taxon>
        <taxon>Archaeosporales</taxon>
        <taxon>Ambisporaceae</taxon>
        <taxon>Ambispora</taxon>
    </lineage>
</organism>
<dbReference type="SMART" id="SM00591">
    <property type="entry name" value="RWD"/>
    <property type="match status" value="1"/>
</dbReference>
<dbReference type="Gene3D" id="1.10.245.10">
    <property type="entry name" value="SWIB/MDM2 domain"/>
    <property type="match status" value="1"/>
</dbReference>
<feature type="region of interest" description="Disordered" evidence="5">
    <location>
        <begin position="880"/>
        <end position="911"/>
    </location>
</feature>
<dbReference type="InterPro" id="IPR003121">
    <property type="entry name" value="SWIB_MDM2_domain"/>
</dbReference>
<dbReference type="OrthoDB" id="311712at2759"/>
<evidence type="ECO:0000256" key="4">
    <source>
        <dbReference type="PROSITE-ProRule" id="PRU00221"/>
    </source>
</evidence>
<dbReference type="SMART" id="SM00151">
    <property type="entry name" value="SWIB"/>
    <property type="match status" value="1"/>
</dbReference>
<feature type="repeat" description="WD" evidence="4">
    <location>
        <begin position="724"/>
        <end position="766"/>
    </location>
</feature>
<feature type="repeat" description="WD" evidence="4">
    <location>
        <begin position="637"/>
        <end position="679"/>
    </location>
</feature>
<gene>
    <name evidence="8" type="ORF">ALEPTO_LOCUS4707</name>
</gene>
<dbReference type="Proteomes" id="UP000789508">
    <property type="component" value="Unassembled WGS sequence"/>
</dbReference>
<feature type="compositionally biased region" description="Low complexity" evidence="5">
    <location>
        <begin position="502"/>
        <end position="521"/>
    </location>
</feature>
<dbReference type="SUPFAM" id="SSF47592">
    <property type="entry name" value="SWIB/MDM2 domain"/>
    <property type="match status" value="1"/>
</dbReference>
<dbReference type="InterPro" id="IPR019775">
    <property type="entry name" value="WD40_repeat_CS"/>
</dbReference>
<sequence>MSYPPRNPTSHPISHVSAAAGSSSGAKRRNVPESPPIIQQIRKRRPAINDRNLPAQIEGLVPESRLYTELQNFEKRLDATIMRKRLENQEAIATRPMKSKRILRVFVSNTATNQNIQDEEESELDFQAGSIPSWTLRIEGRLLDLPYSAARSRTTKKFSSFFKSIIVELERNPDLYPEGNTMEWTRNTSTQECDGFEIKRKGDQNVKAKILLTLENRPERYKLTSAFADLLDIKEETKSGIIKAMWQYVKINKLQDPDNQRIINCDKHLEAIFKKDKIAFPELPELLNQHLDPVDAIEIEYTIRVDKSFHTSRFAYDIEVEVDDILRQRMINAIENTNHHREIQELDEKIMQCVQSINNSKTKRDFMMQFARSPAEFIQKWIASQSRDLEIILGETRANLEEQRQADFFKQPWTHDAAFHYMASMTQRKMHELLGRGASVNNPGVRLESHCCSIMEDHSEKSESQQTTVTTPIGIPKTRINQHKFSSSHELTNTQQQTHATNLSPPLLPSTNNSSSSRSSPEIIYPDREFTLMGSENGDSTFYQQLAINVDKPVGSMSISPSCRDVVLAARKGLFIIDLENPFDPPRVLNHLTKWEVADVQWNPHQARDTWVASTSNQKALIWDLEYSTNRVVKHILHSHTRAISDINWHPFNPDQLATCSVDTFIHLWDLREPKKPIISFCAWTAGATQVKFNKQNEYLLASSHDTDLKIWDIRCGSLAIKNIKAHTTKIYGIDWSRKNDTDIITCSLDKLVKVWNINEPEECQLVIKTNSPVWRARHTPVGHGILTMPQRSENTLYLWNREKPKTPVYEFKGHTDVVKEFVWRIKGGGDPEVGDYRLLQNNREVQLITWSKDQTLRLWPINDAQLKSIGYVRGKARLPSKHQSSIDHSNFTFRDPPRADSHSTSPTLTPSAAVSTLRAIAGNRITTTAPMRPSGASVGGATGITNYMNSPAGVYPGRRSLSPVLWMQGMKMAKPSGKIDDDTPKEFVQEIKSVVSKYKDVKLEKIATTNRTCTISLHTHGPWSVSGVSFLRIIITFPLQYPDKIPPKFDIQKTGMISIMNRTRISQILDGIALQHVSEKRPCIEACIRYLLGKNSHEDGLDRYGRDDSDEESLMNSSRRASYDKNYIFLGDKDDHNVPFPILCGAKFSGNGQLVCFFSCLRAPDVNTATTPTTPVKSTPTTPIRVLPAYTYTHPRSYESFEQYRAISRLPRQIDSSFDNQDDDIDMITPLLYFRPKRGLRESVTDPSNLFQPTKLDRTGFIIYVHDLSEWMPISQKLAMEYTLYGDDPVDICKHNAKVAAKNKHLFVDDGLPTLVGRVKWGMHPWGASLVRELYGDVQTLALLSCVLQEPFPYDRKFKWITDYTKPMTTPDSLSGATSVGTDYFNYYIRHPEKHVQNQFLLSTSYFDVYKEPLPFSLNYHQYQSPDNCGLSVNSPTPPTPNMWREDSLPIPGSIAMPVPFNSFHQFNYHHQQQQFHRKSTFGVSYRDVSFLPSSGSTNASPPRTPQRSNLVSSGMFSNKLDHVGWVDLEQKKSSELGITMMNVNDFDDERRPLHVPLLDSDRKSMATYDQYRLAYAELLYHWGLMEARAELLKFMNFVKIEEQRKALGLTNFCALCSHGGHTNHLLEWFSAGNKDCPTGCGCLCLLEMGGFGTDNDAN</sequence>
<name>A0A9N9ADV0_9GLOM</name>
<proteinExistence type="inferred from homology"/>
<keyword evidence="9" id="KW-1185">Reference proteome</keyword>
<dbReference type="CDD" id="cd10568">
    <property type="entry name" value="SWIB_like"/>
    <property type="match status" value="1"/>
</dbReference>
<dbReference type="Pfam" id="PF00400">
    <property type="entry name" value="WD40"/>
    <property type="match status" value="3"/>
</dbReference>
<evidence type="ECO:0000256" key="5">
    <source>
        <dbReference type="SAM" id="MobiDB-lite"/>
    </source>
</evidence>
<dbReference type="GO" id="GO:0005774">
    <property type="term" value="C:vacuolar membrane"/>
    <property type="evidence" value="ECO:0007669"/>
    <property type="project" value="TreeGrafter"/>
</dbReference>
<dbReference type="PANTHER" id="PTHR46170:SF1">
    <property type="entry name" value="GATOR COMPLEX PROTEIN WDR59"/>
    <property type="match status" value="1"/>
</dbReference>
<dbReference type="InterPro" id="IPR049567">
    <property type="entry name" value="WDR59-like"/>
</dbReference>
<keyword evidence="2" id="KW-0677">Repeat</keyword>
<feature type="repeat" description="WD" evidence="4">
    <location>
        <begin position="691"/>
        <end position="722"/>
    </location>
</feature>
<dbReference type="SUPFAM" id="SSF50978">
    <property type="entry name" value="WD40 repeat-like"/>
    <property type="match status" value="1"/>
</dbReference>
<feature type="compositionally biased region" description="Polar residues" evidence="5">
    <location>
        <begin position="485"/>
        <end position="501"/>
    </location>
</feature>
<evidence type="ECO:0000256" key="3">
    <source>
        <dbReference type="ARBA" id="ARBA00038452"/>
    </source>
</evidence>
<dbReference type="InterPro" id="IPR036322">
    <property type="entry name" value="WD40_repeat_dom_sf"/>
</dbReference>
<dbReference type="PROSITE" id="PS50082">
    <property type="entry name" value="WD_REPEATS_2"/>
    <property type="match status" value="3"/>
</dbReference>
<evidence type="ECO:0000313" key="9">
    <source>
        <dbReference type="Proteomes" id="UP000789508"/>
    </source>
</evidence>
<dbReference type="PROSITE" id="PS50908">
    <property type="entry name" value="RWD"/>
    <property type="match status" value="1"/>
</dbReference>
<dbReference type="Pfam" id="PF17120">
    <property type="entry name" value="zf-RING_16"/>
    <property type="match status" value="1"/>
</dbReference>
<feature type="domain" description="RWD" evidence="6">
    <location>
        <begin position="990"/>
        <end position="1099"/>
    </location>
</feature>
<dbReference type="PROSITE" id="PS00678">
    <property type="entry name" value="WD_REPEATS_1"/>
    <property type="match status" value="3"/>
</dbReference>
<evidence type="ECO:0000259" key="6">
    <source>
        <dbReference type="PROSITE" id="PS50908"/>
    </source>
</evidence>
<dbReference type="GO" id="GO:0035591">
    <property type="term" value="F:signaling adaptor activity"/>
    <property type="evidence" value="ECO:0007669"/>
    <property type="project" value="TreeGrafter"/>
</dbReference>
<evidence type="ECO:0000256" key="1">
    <source>
        <dbReference type="ARBA" id="ARBA00022574"/>
    </source>
</evidence>
<dbReference type="PANTHER" id="PTHR46170">
    <property type="entry name" value="GATOR COMPLEX PROTEIN WDR59"/>
    <property type="match status" value="1"/>
</dbReference>
<dbReference type="Pfam" id="PF02201">
    <property type="entry name" value="SWIB"/>
    <property type="match status" value="1"/>
</dbReference>
<comment type="similarity">
    <text evidence="3">Belongs to the WD repeat WDR59 family.</text>
</comment>